<comment type="caution">
    <text evidence="2">The sequence shown here is derived from an EMBL/GenBank/DDBJ whole genome shotgun (WGS) entry which is preliminary data.</text>
</comment>
<accession>A0ABS5H218</accession>
<dbReference type="Pfam" id="PF07746">
    <property type="entry name" value="LigA"/>
    <property type="match status" value="1"/>
</dbReference>
<reference evidence="2 3" key="1">
    <citation type="submission" date="2021-04" db="EMBL/GenBank/DDBJ databases">
        <title>novel species isolated from subtropical streams in China.</title>
        <authorList>
            <person name="Lu H."/>
        </authorList>
    </citation>
    <scope>NUCLEOTIDE SEQUENCE [LARGE SCALE GENOMIC DNA]</scope>
    <source>
        <strain evidence="2 3">FT147W</strain>
    </source>
</reference>
<proteinExistence type="predicted"/>
<dbReference type="SUPFAM" id="SSF48076">
    <property type="entry name" value="LigA subunit of an aromatic-ring-opening dioxygenase LigAB"/>
    <property type="match status" value="1"/>
</dbReference>
<gene>
    <name evidence="2" type="ORF">KDM87_09080</name>
</gene>
<dbReference type="Gene3D" id="1.10.700.10">
    <property type="entry name" value="Dioxygenase LigAB, LigA subunit"/>
    <property type="match status" value="1"/>
</dbReference>
<name>A0ABS5H218_9BURK</name>
<keyword evidence="3" id="KW-1185">Reference proteome</keyword>
<dbReference type="Proteomes" id="UP000682982">
    <property type="component" value="Unassembled WGS sequence"/>
</dbReference>
<sequence>MSKLLDYLNYLDQNADAREAFAANPVAAMDSFGLNEEEKNALISGDKSRVANLIGIDEANLPTLQSTETTH</sequence>
<protein>
    <recommendedName>
        <fullName evidence="1">Extradiol ring-cleavage dioxygenase LigAB LigA subunit domain-containing protein</fullName>
    </recommendedName>
</protein>
<evidence type="ECO:0000313" key="3">
    <source>
        <dbReference type="Proteomes" id="UP000682982"/>
    </source>
</evidence>
<feature type="domain" description="Extradiol ring-cleavage dioxygenase LigAB LigA subunit" evidence="1">
    <location>
        <begin position="14"/>
        <end position="49"/>
    </location>
</feature>
<dbReference type="RefSeq" id="WP_186896688.1">
    <property type="nucleotide sequence ID" value="NZ_JAGSPK010000003.1"/>
</dbReference>
<evidence type="ECO:0000259" key="1">
    <source>
        <dbReference type="Pfam" id="PF07746"/>
    </source>
</evidence>
<organism evidence="2 3">
    <name type="scientific">Undibacterium rivi</name>
    <dbReference type="NCBI Taxonomy" id="2828729"/>
    <lineage>
        <taxon>Bacteria</taxon>
        <taxon>Pseudomonadati</taxon>
        <taxon>Pseudomonadota</taxon>
        <taxon>Betaproteobacteria</taxon>
        <taxon>Burkholderiales</taxon>
        <taxon>Oxalobacteraceae</taxon>
        <taxon>Undibacterium</taxon>
    </lineage>
</organism>
<dbReference type="InterPro" id="IPR036622">
    <property type="entry name" value="LigA_sf"/>
</dbReference>
<evidence type="ECO:0000313" key="2">
    <source>
        <dbReference type="EMBL" id="MBR7792745.1"/>
    </source>
</evidence>
<dbReference type="EMBL" id="JAGSPK010000003">
    <property type="protein sequence ID" value="MBR7792745.1"/>
    <property type="molecule type" value="Genomic_DNA"/>
</dbReference>
<dbReference type="InterPro" id="IPR011986">
    <property type="entry name" value="Xdiol_dOase_LigA"/>
</dbReference>